<organism evidence="5 6">
    <name type="scientific">Knoellia koreensis</name>
    <dbReference type="NCBI Taxonomy" id="2730921"/>
    <lineage>
        <taxon>Bacteria</taxon>
        <taxon>Bacillati</taxon>
        <taxon>Actinomycetota</taxon>
        <taxon>Actinomycetes</taxon>
        <taxon>Micrococcales</taxon>
        <taxon>Intrasporangiaceae</taxon>
        <taxon>Knoellia</taxon>
    </lineage>
</organism>
<dbReference type="SUPFAM" id="SSF46689">
    <property type="entry name" value="Homeodomain-like"/>
    <property type="match status" value="2"/>
</dbReference>
<name>A0A849HM84_9MICO</name>
<dbReference type="RefSeq" id="WP_171245341.1">
    <property type="nucleotide sequence ID" value="NZ_JABEPQ010000007.1"/>
</dbReference>
<feature type="domain" description="HTH araC/xylS-type" evidence="4">
    <location>
        <begin position="227"/>
        <end position="325"/>
    </location>
</feature>
<dbReference type="Gene3D" id="3.40.50.880">
    <property type="match status" value="1"/>
</dbReference>
<comment type="caution">
    <text evidence="5">The sequence shown here is derived from an EMBL/GenBank/DDBJ whole genome shotgun (WGS) entry which is preliminary data.</text>
</comment>
<dbReference type="AlphaFoldDB" id="A0A849HM84"/>
<dbReference type="InterPro" id="IPR002818">
    <property type="entry name" value="DJ-1/PfpI"/>
</dbReference>
<keyword evidence="3" id="KW-0804">Transcription</keyword>
<dbReference type="Pfam" id="PF12833">
    <property type="entry name" value="HTH_18"/>
    <property type="match status" value="1"/>
</dbReference>
<reference evidence="5 6" key="1">
    <citation type="submission" date="2020-04" db="EMBL/GenBank/DDBJ databases">
        <title>Knoellia sp. isolate from air conditioner.</title>
        <authorList>
            <person name="Chea S."/>
            <person name="Kim D.-U."/>
        </authorList>
    </citation>
    <scope>NUCLEOTIDE SEQUENCE [LARGE SCALE GENOMIC DNA]</scope>
    <source>
        <strain evidence="5 6">DB2414S</strain>
    </source>
</reference>
<keyword evidence="6" id="KW-1185">Reference proteome</keyword>
<accession>A0A849HM84</accession>
<dbReference type="PROSITE" id="PS00041">
    <property type="entry name" value="HTH_ARAC_FAMILY_1"/>
    <property type="match status" value="1"/>
</dbReference>
<dbReference type="InterPro" id="IPR018060">
    <property type="entry name" value="HTH_AraC"/>
</dbReference>
<dbReference type="Proteomes" id="UP000588586">
    <property type="component" value="Unassembled WGS sequence"/>
</dbReference>
<dbReference type="Gene3D" id="1.10.10.60">
    <property type="entry name" value="Homeodomain-like"/>
    <property type="match status" value="1"/>
</dbReference>
<gene>
    <name evidence="5" type="ORF">HJG52_19665</name>
</gene>
<evidence type="ECO:0000256" key="1">
    <source>
        <dbReference type="ARBA" id="ARBA00023015"/>
    </source>
</evidence>
<keyword evidence="1" id="KW-0805">Transcription regulation</keyword>
<evidence type="ECO:0000313" key="5">
    <source>
        <dbReference type="EMBL" id="NNM48209.1"/>
    </source>
</evidence>
<dbReference type="GO" id="GO:0003700">
    <property type="term" value="F:DNA-binding transcription factor activity"/>
    <property type="evidence" value="ECO:0007669"/>
    <property type="project" value="InterPro"/>
</dbReference>
<dbReference type="EMBL" id="JABEPQ010000007">
    <property type="protein sequence ID" value="NNM48209.1"/>
    <property type="molecule type" value="Genomic_DNA"/>
</dbReference>
<dbReference type="InterPro" id="IPR052158">
    <property type="entry name" value="INH-QAR"/>
</dbReference>
<dbReference type="PANTHER" id="PTHR43130">
    <property type="entry name" value="ARAC-FAMILY TRANSCRIPTIONAL REGULATOR"/>
    <property type="match status" value="1"/>
</dbReference>
<dbReference type="PANTHER" id="PTHR43130:SF3">
    <property type="entry name" value="HTH-TYPE TRANSCRIPTIONAL REGULATOR RV1931C"/>
    <property type="match status" value="1"/>
</dbReference>
<dbReference type="InterPro" id="IPR029062">
    <property type="entry name" value="Class_I_gatase-like"/>
</dbReference>
<proteinExistence type="predicted"/>
<dbReference type="CDD" id="cd03137">
    <property type="entry name" value="GATase1_AraC_1"/>
    <property type="match status" value="1"/>
</dbReference>
<evidence type="ECO:0000313" key="6">
    <source>
        <dbReference type="Proteomes" id="UP000588586"/>
    </source>
</evidence>
<evidence type="ECO:0000256" key="3">
    <source>
        <dbReference type="ARBA" id="ARBA00023163"/>
    </source>
</evidence>
<dbReference type="SMART" id="SM00342">
    <property type="entry name" value="HTH_ARAC"/>
    <property type="match status" value="1"/>
</dbReference>
<dbReference type="InterPro" id="IPR018062">
    <property type="entry name" value="HTH_AraC-typ_CS"/>
</dbReference>
<dbReference type="Pfam" id="PF01965">
    <property type="entry name" value="DJ-1_PfpI"/>
    <property type="match status" value="1"/>
</dbReference>
<evidence type="ECO:0000256" key="2">
    <source>
        <dbReference type="ARBA" id="ARBA00023125"/>
    </source>
</evidence>
<sequence>MSARNPAAHPSTSTVALVLPSRIAPFEFGVAAEIFGSPQRDAGWPAFDFRVCTDDPDVPVPLVGAGTLTASHDLSAVAEADVVIVPAAPRMPTPATVSADVLAALRSAADRGAWVVSLCTGAFVLAEAGILDGRRATTHWRWAGELAAAYPSIDVDPDVLYVQDGTVITSAGTAAGVDACLHLLRTTHGPATAALVARQLVMPPHREGGQRQFVRAALPEPRGDGLGELLAWVRDHLEQEHTLAALAARAGWSQRTLVRRFHEQTGTTAGRWIAGQRVLRAQELLEGSDLSVEQVAREVGFGTAALLRHHFTREVGATPAAYRRRFGEVPMQTG</sequence>
<dbReference type="SUPFAM" id="SSF52317">
    <property type="entry name" value="Class I glutamine amidotransferase-like"/>
    <property type="match status" value="1"/>
</dbReference>
<keyword evidence="2" id="KW-0238">DNA-binding</keyword>
<dbReference type="InterPro" id="IPR009057">
    <property type="entry name" value="Homeodomain-like_sf"/>
</dbReference>
<dbReference type="GO" id="GO:0043565">
    <property type="term" value="F:sequence-specific DNA binding"/>
    <property type="evidence" value="ECO:0007669"/>
    <property type="project" value="InterPro"/>
</dbReference>
<evidence type="ECO:0000259" key="4">
    <source>
        <dbReference type="PROSITE" id="PS01124"/>
    </source>
</evidence>
<protein>
    <submittedName>
        <fullName evidence="5">Helix-turn-helix domain-containing protein</fullName>
    </submittedName>
</protein>
<dbReference type="PROSITE" id="PS01124">
    <property type="entry name" value="HTH_ARAC_FAMILY_2"/>
    <property type="match status" value="1"/>
</dbReference>